<evidence type="ECO:0000256" key="2">
    <source>
        <dbReference type="ARBA" id="ARBA00022801"/>
    </source>
</evidence>
<name>A0A0S3RUE6_PHAAN</name>
<keyword evidence="2" id="KW-0378">Hydrolase</keyword>
<reference evidence="4 5" key="1">
    <citation type="journal article" date="2015" name="Sci. Rep.">
        <title>The power of single molecule real-time sequencing technology in the de novo assembly of a eukaryotic genome.</title>
        <authorList>
            <person name="Sakai H."/>
            <person name="Naito K."/>
            <person name="Ogiso-Tanaka E."/>
            <person name="Takahashi Y."/>
            <person name="Iseki K."/>
            <person name="Muto C."/>
            <person name="Satou K."/>
            <person name="Teruya K."/>
            <person name="Shiroma A."/>
            <person name="Shimoji M."/>
            <person name="Hirano T."/>
            <person name="Itoh T."/>
            <person name="Kaga A."/>
            <person name="Tomooka N."/>
        </authorList>
    </citation>
    <scope>NUCLEOTIDE SEQUENCE [LARGE SCALE GENOMIC DNA]</scope>
    <source>
        <strain evidence="5">cv. Shumari</strain>
    </source>
</reference>
<accession>A0A0S3RUE6</accession>
<feature type="domain" description="3'-5' exonuclease" evidence="3">
    <location>
        <begin position="49"/>
        <end position="231"/>
    </location>
</feature>
<dbReference type="Proteomes" id="UP000291084">
    <property type="component" value="Chromosome 4"/>
</dbReference>
<dbReference type="GO" id="GO:0006139">
    <property type="term" value="P:nucleobase-containing compound metabolic process"/>
    <property type="evidence" value="ECO:0007669"/>
    <property type="project" value="InterPro"/>
</dbReference>
<evidence type="ECO:0000256" key="1">
    <source>
        <dbReference type="ARBA" id="ARBA00022722"/>
    </source>
</evidence>
<dbReference type="Pfam" id="PF01612">
    <property type="entry name" value="DNA_pol_A_exo1"/>
    <property type="match status" value="1"/>
</dbReference>
<evidence type="ECO:0000313" key="5">
    <source>
        <dbReference type="Proteomes" id="UP000291084"/>
    </source>
</evidence>
<organism evidence="4 5">
    <name type="scientific">Vigna angularis var. angularis</name>
    <dbReference type="NCBI Taxonomy" id="157739"/>
    <lineage>
        <taxon>Eukaryota</taxon>
        <taxon>Viridiplantae</taxon>
        <taxon>Streptophyta</taxon>
        <taxon>Embryophyta</taxon>
        <taxon>Tracheophyta</taxon>
        <taxon>Spermatophyta</taxon>
        <taxon>Magnoliopsida</taxon>
        <taxon>eudicotyledons</taxon>
        <taxon>Gunneridae</taxon>
        <taxon>Pentapetalae</taxon>
        <taxon>rosids</taxon>
        <taxon>fabids</taxon>
        <taxon>Fabales</taxon>
        <taxon>Fabaceae</taxon>
        <taxon>Papilionoideae</taxon>
        <taxon>50 kb inversion clade</taxon>
        <taxon>NPAAA clade</taxon>
        <taxon>indigoferoid/millettioid clade</taxon>
        <taxon>Phaseoleae</taxon>
        <taxon>Vigna</taxon>
    </lineage>
</organism>
<dbReference type="GO" id="GO:0008408">
    <property type="term" value="F:3'-5' exonuclease activity"/>
    <property type="evidence" value="ECO:0007669"/>
    <property type="project" value="InterPro"/>
</dbReference>
<dbReference type="InterPro" id="IPR051132">
    <property type="entry name" value="3-5_Exonuclease_domain"/>
</dbReference>
<dbReference type="PANTHER" id="PTHR13620:SF105">
    <property type="entry name" value="OS01G0737700 PROTEIN"/>
    <property type="match status" value="1"/>
</dbReference>
<gene>
    <name evidence="4" type="primary">Vigan.04G149600</name>
    <name evidence="4" type="ORF">VIGAN_04149600</name>
</gene>
<protein>
    <recommendedName>
        <fullName evidence="3">3'-5' exonuclease domain-containing protein</fullName>
    </recommendedName>
</protein>
<dbReference type="SMART" id="SM00474">
    <property type="entry name" value="35EXOc"/>
    <property type="match status" value="1"/>
</dbReference>
<keyword evidence="1" id="KW-0540">Nuclease</keyword>
<evidence type="ECO:0000259" key="3">
    <source>
        <dbReference type="SMART" id="SM00474"/>
    </source>
</evidence>
<dbReference type="GO" id="GO:0005634">
    <property type="term" value="C:nucleus"/>
    <property type="evidence" value="ECO:0007669"/>
    <property type="project" value="TreeGrafter"/>
</dbReference>
<dbReference type="PANTHER" id="PTHR13620">
    <property type="entry name" value="3-5 EXONUCLEASE"/>
    <property type="match status" value="1"/>
</dbReference>
<dbReference type="FunFam" id="3.30.420.10:FF:000054">
    <property type="entry name" value="Werner Syndrome-like exonuclease"/>
    <property type="match status" value="1"/>
</dbReference>
<proteinExistence type="predicted"/>
<evidence type="ECO:0000313" key="4">
    <source>
        <dbReference type="EMBL" id="BAT84196.1"/>
    </source>
</evidence>
<dbReference type="OrthoDB" id="1920326at2759"/>
<dbReference type="GO" id="GO:0003676">
    <property type="term" value="F:nucleic acid binding"/>
    <property type="evidence" value="ECO:0007669"/>
    <property type="project" value="InterPro"/>
</dbReference>
<dbReference type="CDD" id="cd06141">
    <property type="entry name" value="WRN_exo"/>
    <property type="match status" value="1"/>
</dbReference>
<sequence>MPDMLDHNGAPISSVNATPSRVATISVVDHCLPYETHNLYDVTFHTHTIHTLLTSDPSLVHSWISTNVRSHQTGLMVGLDIEWRPNTQRNMQNPVATLQLCLGQHCLVFQILHSPSIPPSLVSFLADSNVTFFGVGIEEDAEKLLEDYNLHVVNIRDLRSFAAEKLRDRELNRAGIKSLGLRVLGLEFEKPKRISRSRWDNPWLTPQQVQYATVDAFLSYEIGRRLSVAFCRYPPT</sequence>
<dbReference type="AlphaFoldDB" id="A0A0S3RUE6"/>
<dbReference type="EMBL" id="AP015037">
    <property type="protein sequence ID" value="BAT84196.1"/>
    <property type="molecule type" value="Genomic_DNA"/>
</dbReference>
<dbReference type="InterPro" id="IPR002562">
    <property type="entry name" value="3'-5'_exonuclease_dom"/>
</dbReference>
<dbReference type="InterPro" id="IPR036397">
    <property type="entry name" value="RNaseH_sf"/>
</dbReference>
<keyword evidence="5" id="KW-1185">Reference proteome</keyword>
<dbReference type="GO" id="GO:0005737">
    <property type="term" value="C:cytoplasm"/>
    <property type="evidence" value="ECO:0007669"/>
    <property type="project" value="TreeGrafter"/>
</dbReference>
<dbReference type="InterPro" id="IPR012337">
    <property type="entry name" value="RNaseH-like_sf"/>
</dbReference>
<dbReference type="SUPFAM" id="SSF53098">
    <property type="entry name" value="Ribonuclease H-like"/>
    <property type="match status" value="1"/>
</dbReference>
<dbReference type="Gene3D" id="3.30.420.10">
    <property type="entry name" value="Ribonuclease H-like superfamily/Ribonuclease H"/>
    <property type="match status" value="1"/>
</dbReference>